<dbReference type="AlphaFoldDB" id="A0A4R8TEH3"/>
<comment type="caution">
    <text evidence="5">The sequence shown here is derived from an EMBL/GenBank/DDBJ whole genome shotgun (WGS) entry which is preliminary data.</text>
</comment>
<evidence type="ECO:0000313" key="5">
    <source>
        <dbReference type="EMBL" id="TEA15957.1"/>
    </source>
</evidence>
<dbReference type="SUPFAM" id="SSF57701">
    <property type="entry name" value="Zn2/Cys6 DNA-binding domain"/>
    <property type="match status" value="1"/>
</dbReference>
<dbReference type="InterPro" id="IPR036864">
    <property type="entry name" value="Zn2-C6_fun-type_DNA-bd_sf"/>
</dbReference>
<dbReference type="Pfam" id="PF04082">
    <property type="entry name" value="Fungal_trans"/>
    <property type="match status" value="1"/>
</dbReference>
<reference evidence="5 6" key="1">
    <citation type="submission" date="2018-11" db="EMBL/GenBank/DDBJ databases">
        <title>Genome sequence and assembly of Colletotrichum sidae.</title>
        <authorList>
            <person name="Gan P."/>
            <person name="Shirasu K."/>
        </authorList>
    </citation>
    <scope>NUCLEOTIDE SEQUENCE [LARGE SCALE GENOMIC DNA]</scope>
    <source>
        <strain evidence="5 6">CBS 518.97</strain>
    </source>
</reference>
<dbReference type="InterPro" id="IPR050987">
    <property type="entry name" value="AtrR-like"/>
</dbReference>
<evidence type="ECO:0000256" key="1">
    <source>
        <dbReference type="ARBA" id="ARBA00022723"/>
    </source>
</evidence>
<dbReference type="GO" id="GO:0008270">
    <property type="term" value="F:zinc ion binding"/>
    <property type="evidence" value="ECO:0007669"/>
    <property type="project" value="InterPro"/>
</dbReference>
<organism evidence="5 6">
    <name type="scientific">Colletotrichum sidae</name>
    <dbReference type="NCBI Taxonomy" id="1347389"/>
    <lineage>
        <taxon>Eukaryota</taxon>
        <taxon>Fungi</taxon>
        <taxon>Dikarya</taxon>
        <taxon>Ascomycota</taxon>
        <taxon>Pezizomycotina</taxon>
        <taxon>Sordariomycetes</taxon>
        <taxon>Hypocreomycetidae</taxon>
        <taxon>Glomerellales</taxon>
        <taxon>Glomerellaceae</taxon>
        <taxon>Colletotrichum</taxon>
        <taxon>Colletotrichum orbiculare species complex</taxon>
    </lineage>
</organism>
<dbReference type="PANTHER" id="PTHR46910">
    <property type="entry name" value="TRANSCRIPTION FACTOR PDR1"/>
    <property type="match status" value="1"/>
</dbReference>
<feature type="region of interest" description="Disordered" evidence="3">
    <location>
        <begin position="1"/>
        <end position="37"/>
    </location>
</feature>
<dbReference type="Gene3D" id="4.10.240.10">
    <property type="entry name" value="Zn(2)-C6 fungal-type DNA-binding domain"/>
    <property type="match status" value="1"/>
</dbReference>
<gene>
    <name evidence="5" type="ORF">C8034_v001399</name>
</gene>
<keyword evidence="2" id="KW-0539">Nucleus</keyword>
<keyword evidence="6" id="KW-1185">Reference proteome</keyword>
<dbReference type="PROSITE" id="PS50048">
    <property type="entry name" value="ZN2_CY6_FUNGAL_2"/>
    <property type="match status" value="1"/>
</dbReference>
<dbReference type="PANTHER" id="PTHR46910:SF33">
    <property type="entry name" value="ZN(II)2CYS6 TRANSCRIPTION FACTOR (EUROFUNG)"/>
    <property type="match status" value="1"/>
</dbReference>
<dbReference type="GO" id="GO:0003677">
    <property type="term" value="F:DNA binding"/>
    <property type="evidence" value="ECO:0007669"/>
    <property type="project" value="InterPro"/>
</dbReference>
<feature type="compositionally biased region" description="Low complexity" evidence="3">
    <location>
        <begin position="20"/>
        <end position="35"/>
    </location>
</feature>
<dbReference type="EMBL" id="QAPF01000121">
    <property type="protein sequence ID" value="TEA15957.1"/>
    <property type="molecule type" value="Genomic_DNA"/>
</dbReference>
<evidence type="ECO:0000259" key="4">
    <source>
        <dbReference type="PROSITE" id="PS50048"/>
    </source>
</evidence>
<sequence length="818" mass="87989">MPSSYDDSVPTPADSRVEPTADATSSSASASGETQAAKRRRINFACNYCRNRKTRCDEQKPSCRACIAAGIECVTTDRRRPGIEVQRRETKRRASRIPSSTISAAPHSGVSASASASASASTSAAGPYASPLSSKDTDGFTAEGAAGVTKSSPSVGDLGHDDVGFRRPSAPTPRASVSTTTARPDDEGSPPPPAPSSRPKYQGKLPAVRPSRGSTSVEILADWLDLASRRLGLQHHRGLPPSASASNPSTSRNRIRAILSSEPCRFPPPAGARLMAERFFDGINVLFPLLNRERFAGDLELALDLTPTAFAEARGIAVLAQLYIVWAIGFAAEPNLDPLVDPKDYLDYCKTLLGHLVINNTVENVRAIVLLAFCLHCYDDCAGAWNTLSVGVSMATAMGLHRPRTCRRQCKSRKPDALDDEERRFFWLGIYAYEKFFAFEMGRLSLIDDDDCYAPHVQHLPTYNETGTSSKGKAFAVIVDLARILSEIGRKSVIVSRKEDGVTGAELQAVVIEKVQATGEAKLLLTRWGESVPDELRPTSDIMIGSRICPFASYISMHYNCALVILSRNSLLVSEEAITNGANAIAKGKPWDYIVRNGPSIAANAARKMLRILVETLDSQSNAVLPSLLCVLEAFTALAVHIVTHPDSRISTMDFHLMQTASELMKEFHSRLRGDNSLNALLQKIDGVLAQQARPPPARLGTTPILEAKAIVSPADADDADNDDPQHVSAANAGGFQTAAVEQGGWPGQGGDRVAPNMSEAALFNHNYIMSGGNDFGYGTMGAAMPMAGDGWSPGMSDGVGWDWSCFSHLLTDEFQPQ</sequence>
<feature type="domain" description="Zn(2)-C6 fungal-type" evidence="4">
    <location>
        <begin position="45"/>
        <end position="75"/>
    </location>
</feature>
<name>A0A4R8TEH3_9PEZI</name>
<dbReference type="GO" id="GO:0000981">
    <property type="term" value="F:DNA-binding transcription factor activity, RNA polymerase II-specific"/>
    <property type="evidence" value="ECO:0007669"/>
    <property type="project" value="InterPro"/>
</dbReference>
<evidence type="ECO:0000256" key="3">
    <source>
        <dbReference type="SAM" id="MobiDB-lite"/>
    </source>
</evidence>
<keyword evidence="1" id="KW-0479">Metal-binding</keyword>
<dbReference type="Proteomes" id="UP000295604">
    <property type="component" value="Unassembled WGS sequence"/>
</dbReference>
<dbReference type="PROSITE" id="PS00463">
    <property type="entry name" value="ZN2_CY6_FUNGAL_1"/>
    <property type="match status" value="1"/>
</dbReference>
<dbReference type="CDD" id="cd00067">
    <property type="entry name" value="GAL4"/>
    <property type="match status" value="1"/>
</dbReference>
<dbReference type="GO" id="GO:0006351">
    <property type="term" value="P:DNA-templated transcription"/>
    <property type="evidence" value="ECO:0007669"/>
    <property type="project" value="InterPro"/>
</dbReference>
<dbReference type="SMART" id="SM00066">
    <property type="entry name" value="GAL4"/>
    <property type="match status" value="1"/>
</dbReference>
<dbReference type="SMART" id="SM00906">
    <property type="entry name" value="Fungal_trans"/>
    <property type="match status" value="1"/>
</dbReference>
<protein>
    <submittedName>
        <fullName evidence="5">Putative transcriptional regulatory protein</fullName>
    </submittedName>
</protein>
<accession>A0A4R8TEH3</accession>
<proteinExistence type="predicted"/>
<evidence type="ECO:0000256" key="2">
    <source>
        <dbReference type="ARBA" id="ARBA00023242"/>
    </source>
</evidence>
<evidence type="ECO:0000313" key="6">
    <source>
        <dbReference type="Proteomes" id="UP000295604"/>
    </source>
</evidence>
<dbReference type="Pfam" id="PF00172">
    <property type="entry name" value="Zn_clus"/>
    <property type="match status" value="1"/>
</dbReference>
<feature type="region of interest" description="Disordered" evidence="3">
    <location>
        <begin position="122"/>
        <end position="213"/>
    </location>
</feature>
<feature type="compositionally biased region" description="Low complexity" evidence="3">
    <location>
        <begin position="122"/>
        <end position="131"/>
    </location>
</feature>
<dbReference type="CDD" id="cd12148">
    <property type="entry name" value="fungal_TF_MHR"/>
    <property type="match status" value="1"/>
</dbReference>
<feature type="region of interest" description="Disordered" evidence="3">
    <location>
        <begin position="84"/>
        <end position="110"/>
    </location>
</feature>
<dbReference type="InterPro" id="IPR001138">
    <property type="entry name" value="Zn2Cys6_DnaBD"/>
</dbReference>
<dbReference type="InterPro" id="IPR007219">
    <property type="entry name" value="XnlR_reg_dom"/>
</dbReference>